<name>X0TZD4_9ZZZZ</name>
<organism evidence="1">
    <name type="scientific">marine sediment metagenome</name>
    <dbReference type="NCBI Taxonomy" id="412755"/>
    <lineage>
        <taxon>unclassified sequences</taxon>
        <taxon>metagenomes</taxon>
        <taxon>ecological metagenomes</taxon>
    </lineage>
</organism>
<gene>
    <name evidence="1" type="ORF">S01H1_03973</name>
</gene>
<reference evidence="1" key="1">
    <citation type="journal article" date="2014" name="Front. Microbiol.">
        <title>High frequency of phylogenetically diverse reductive dehalogenase-homologous genes in deep subseafloor sedimentary metagenomes.</title>
        <authorList>
            <person name="Kawai M."/>
            <person name="Futagami T."/>
            <person name="Toyoda A."/>
            <person name="Takaki Y."/>
            <person name="Nishi S."/>
            <person name="Hori S."/>
            <person name="Arai W."/>
            <person name="Tsubouchi T."/>
            <person name="Morono Y."/>
            <person name="Uchiyama I."/>
            <person name="Ito T."/>
            <person name="Fujiyama A."/>
            <person name="Inagaki F."/>
            <person name="Takami H."/>
        </authorList>
    </citation>
    <scope>NUCLEOTIDE SEQUENCE</scope>
    <source>
        <strain evidence="1">Expedition CK06-06</strain>
    </source>
</reference>
<comment type="caution">
    <text evidence="1">The sequence shown here is derived from an EMBL/GenBank/DDBJ whole genome shotgun (WGS) entry which is preliminary data.</text>
</comment>
<evidence type="ECO:0000313" key="1">
    <source>
        <dbReference type="EMBL" id="GAF81510.1"/>
    </source>
</evidence>
<dbReference type="EMBL" id="BARS01002124">
    <property type="protein sequence ID" value="GAF81510.1"/>
    <property type="molecule type" value="Genomic_DNA"/>
</dbReference>
<proteinExistence type="predicted"/>
<dbReference type="AlphaFoldDB" id="X0TZD4"/>
<sequence length="54" mass="6463">MTEYRKKKGSDTWHWCKNCSNWPESNYDVQHVKPTDDELDNQCKAKDREGTCKK</sequence>
<protein>
    <submittedName>
        <fullName evidence="1">Uncharacterized protein</fullName>
    </submittedName>
</protein>
<accession>X0TZD4</accession>